<feature type="compositionally biased region" description="Polar residues" evidence="6">
    <location>
        <begin position="44"/>
        <end position="53"/>
    </location>
</feature>
<dbReference type="GO" id="GO:0008270">
    <property type="term" value="F:zinc ion binding"/>
    <property type="evidence" value="ECO:0007669"/>
    <property type="project" value="UniProtKB-KW"/>
</dbReference>
<dbReference type="EMBL" id="BMAO01011068">
    <property type="protein sequence ID" value="GFQ71115.1"/>
    <property type="molecule type" value="Genomic_DNA"/>
</dbReference>
<evidence type="ECO:0000256" key="5">
    <source>
        <dbReference type="PROSITE-ProRule" id="PRU01371"/>
    </source>
</evidence>
<evidence type="ECO:0000256" key="4">
    <source>
        <dbReference type="ARBA" id="ARBA00022833"/>
    </source>
</evidence>
<evidence type="ECO:0000313" key="9">
    <source>
        <dbReference type="Proteomes" id="UP000887116"/>
    </source>
</evidence>
<dbReference type="Gene3D" id="3.30.160.60">
    <property type="entry name" value="Classic Zinc Finger"/>
    <property type="match status" value="2"/>
</dbReference>
<accession>A0A8X6I5C1</accession>
<dbReference type="PANTHER" id="PTHR13555:SF68">
    <property type="entry name" value="ZINC FINGER PROTEIN 474"/>
    <property type="match status" value="1"/>
</dbReference>
<feature type="compositionally biased region" description="Basic residues" evidence="6">
    <location>
        <begin position="310"/>
        <end position="320"/>
    </location>
</feature>
<reference evidence="8" key="1">
    <citation type="submission" date="2020-07" db="EMBL/GenBank/DDBJ databases">
        <title>Multicomponent nature underlies the extraordinary mechanical properties of spider dragline silk.</title>
        <authorList>
            <person name="Kono N."/>
            <person name="Nakamura H."/>
            <person name="Mori M."/>
            <person name="Yoshida Y."/>
            <person name="Ohtoshi R."/>
            <person name="Malay A.D."/>
            <person name="Moran D.A.P."/>
            <person name="Tomita M."/>
            <person name="Numata K."/>
            <person name="Arakawa K."/>
        </authorList>
    </citation>
    <scope>NUCLEOTIDE SEQUENCE</scope>
</reference>
<evidence type="ECO:0000256" key="1">
    <source>
        <dbReference type="ARBA" id="ARBA00022723"/>
    </source>
</evidence>
<feature type="region of interest" description="Disordered" evidence="6">
    <location>
        <begin position="36"/>
        <end position="97"/>
    </location>
</feature>
<feature type="domain" description="C2HC/C3H-type" evidence="7">
    <location>
        <begin position="339"/>
        <end position="368"/>
    </location>
</feature>
<feature type="domain" description="C2HC/C3H-type" evidence="7">
    <location>
        <begin position="424"/>
        <end position="453"/>
    </location>
</feature>
<dbReference type="OrthoDB" id="265955at2759"/>
<sequence>MAKVSRTSHLHCRYCGSRFRQNEVNEHELQCLVSSEEAVDENLSKNNPESNKQAEGYVDETGKKEKGKKNSPRKETKKSPKNVAKLQQRTPPTKKSVIAKKDVLHCRYCGDNLKKYEISEHELHCKDHIIEPSNEEPSTSHSEDDASKNSTPCHGGKRKKENSSYQRAKKKSPTKDKKSKNQKPLSSEELPVPRLQNSGKSKEESEEKADLKEAAYPKVSEDMLREAEKSKDKVQEKDSLPTNALPKNEPKQAWNANIGHEMKGKVEDPFPLAKKYRHYPVSCEFCNKKFQPGPLRRHIQKYHPDEHLPPNKRGKGKIRPPGREEEMEKKKKPVGPPRQMKFCYICGRMFGSKSIKIHEPKCLEKWKIENDRLPKDRRMPEPVKPEVIKGSPGPGEDAIAGPKSKELPELDAEAEAAYRCHLKNLVPCQYCQRTFNPDRVMVHENACIERPKKRKRPQRRR</sequence>
<feature type="compositionally biased region" description="Basic residues" evidence="6">
    <location>
        <begin position="167"/>
        <end position="181"/>
    </location>
</feature>
<keyword evidence="1" id="KW-0479">Metal-binding</keyword>
<feature type="compositionally biased region" description="Basic and acidic residues" evidence="6">
    <location>
        <begin position="374"/>
        <end position="387"/>
    </location>
</feature>
<keyword evidence="2" id="KW-0677">Repeat</keyword>
<gene>
    <name evidence="8" type="primary">ZNF474</name>
    <name evidence="8" type="ORF">TNCT_61991</name>
</gene>
<proteinExistence type="predicted"/>
<comment type="caution">
    <text evidence="8">The sequence shown here is derived from an EMBL/GenBank/DDBJ whole genome shotgun (WGS) entry which is preliminary data.</text>
</comment>
<keyword evidence="4" id="KW-0862">Zinc</keyword>
<keyword evidence="9" id="KW-1185">Reference proteome</keyword>
<name>A0A8X6I5C1_TRICU</name>
<evidence type="ECO:0000256" key="6">
    <source>
        <dbReference type="SAM" id="MobiDB-lite"/>
    </source>
</evidence>
<feature type="compositionally biased region" description="Basic and acidic residues" evidence="6">
    <location>
        <begin position="200"/>
        <end position="239"/>
    </location>
</feature>
<organism evidence="8 9">
    <name type="scientific">Trichonephila clavata</name>
    <name type="common">Joro spider</name>
    <name type="synonym">Nephila clavata</name>
    <dbReference type="NCBI Taxonomy" id="2740835"/>
    <lineage>
        <taxon>Eukaryota</taxon>
        <taxon>Metazoa</taxon>
        <taxon>Ecdysozoa</taxon>
        <taxon>Arthropoda</taxon>
        <taxon>Chelicerata</taxon>
        <taxon>Arachnida</taxon>
        <taxon>Araneae</taxon>
        <taxon>Araneomorphae</taxon>
        <taxon>Entelegynae</taxon>
        <taxon>Araneoidea</taxon>
        <taxon>Nephilidae</taxon>
        <taxon>Trichonephila</taxon>
    </lineage>
</organism>
<feature type="region of interest" description="Disordered" evidence="6">
    <location>
        <begin position="302"/>
        <end position="335"/>
    </location>
</feature>
<dbReference type="Proteomes" id="UP000887116">
    <property type="component" value="Unassembled WGS sequence"/>
</dbReference>
<evidence type="ECO:0000256" key="3">
    <source>
        <dbReference type="ARBA" id="ARBA00022771"/>
    </source>
</evidence>
<dbReference type="InterPro" id="IPR026319">
    <property type="entry name" value="ZC2HC1A/B-like"/>
</dbReference>
<dbReference type="PANTHER" id="PTHR13555">
    <property type="entry name" value="C2H2 ZINC FINGER CGI-62-RELATED"/>
    <property type="match status" value="1"/>
</dbReference>
<dbReference type="PROSITE" id="PS52027">
    <property type="entry name" value="ZF_C2HC_C3H"/>
    <property type="match status" value="2"/>
</dbReference>
<evidence type="ECO:0000256" key="2">
    <source>
        <dbReference type="ARBA" id="ARBA00022737"/>
    </source>
</evidence>
<keyword evidence="3 5" id="KW-0863">Zinc-finger</keyword>
<dbReference type="AlphaFoldDB" id="A0A8X6I5C1"/>
<evidence type="ECO:0000259" key="7">
    <source>
        <dbReference type="PROSITE" id="PS52027"/>
    </source>
</evidence>
<dbReference type="InterPro" id="IPR049899">
    <property type="entry name" value="Znf_C2HC_C3H"/>
</dbReference>
<evidence type="ECO:0000313" key="8">
    <source>
        <dbReference type="EMBL" id="GFQ71115.1"/>
    </source>
</evidence>
<dbReference type="Pfam" id="PF13913">
    <property type="entry name" value="zf-C2HC_2"/>
    <property type="match status" value="4"/>
</dbReference>
<feature type="region of interest" description="Disordered" evidence="6">
    <location>
        <begin position="131"/>
        <end position="251"/>
    </location>
</feature>
<feature type="region of interest" description="Disordered" evidence="6">
    <location>
        <begin position="374"/>
        <end position="403"/>
    </location>
</feature>
<protein>
    <submittedName>
        <fullName evidence="8">Zinc finger protein 474</fullName>
    </submittedName>
</protein>